<comment type="catalytic activity">
    <reaction evidence="15">
        <text>tetradecamide + H2O = tetradecanoate + NH4(+)</text>
        <dbReference type="Rhea" id="RHEA:62992"/>
        <dbReference type="ChEBI" id="CHEBI:15377"/>
        <dbReference type="ChEBI" id="CHEBI:28938"/>
        <dbReference type="ChEBI" id="CHEBI:30807"/>
        <dbReference type="ChEBI" id="CHEBI:137125"/>
    </reaction>
    <physiologicalReaction direction="left-to-right" evidence="15">
        <dbReference type="Rhea" id="RHEA:62993"/>
    </physiologicalReaction>
</comment>
<evidence type="ECO:0000256" key="29">
    <source>
        <dbReference type="ARBA" id="ARBA00052634"/>
    </source>
</evidence>
<feature type="binding site" evidence="39">
    <location>
        <begin position="245"/>
        <end position="248"/>
    </location>
    <ligand>
        <name>substrate</name>
    </ligand>
</feature>
<feature type="transmembrane region" description="Helical" evidence="40">
    <location>
        <begin position="12"/>
        <end position="36"/>
    </location>
</feature>
<evidence type="ECO:0000313" key="43">
    <source>
        <dbReference type="Proteomes" id="UP000606274"/>
    </source>
</evidence>
<organism evidence="42 43">
    <name type="scientific">Silurus meridionalis</name>
    <name type="common">Southern catfish</name>
    <name type="synonym">Silurus soldatovi meridionalis</name>
    <dbReference type="NCBI Taxonomy" id="175797"/>
    <lineage>
        <taxon>Eukaryota</taxon>
        <taxon>Metazoa</taxon>
        <taxon>Chordata</taxon>
        <taxon>Craniata</taxon>
        <taxon>Vertebrata</taxon>
        <taxon>Euteleostomi</taxon>
        <taxon>Actinopterygii</taxon>
        <taxon>Neopterygii</taxon>
        <taxon>Teleostei</taxon>
        <taxon>Ostariophysi</taxon>
        <taxon>Siluriformes</taxon>
        <taxon>Siluridae</taxon>
        <taxon>Silurus</taxon>
    </lineage>
</organism>
<accession>A0A8T0BXW4</accession>
<feature type="domain" description="Amidase" evidence="41">
    <location>
        <begin position="101"/>
        <end position="570"/>
    </location>
</feature>
<evidence type="ECO:0000256" key="25">
    <source>
        <dbReference type="ARBA" id="ARBA00052426"/>
    </source>
</evidence>
<evidence type="ECO:0000256" key="26">
    <source>
        <dbReference type="ARBA" id="ARBA00052458"/>
    </source>
</evidence>
<evidence type="ECO:0000259" key="41">
    <source>
        <dbReference type="Pfam" id="PF01425"/>
    </source>
</evidence>
<comment type="catalytic activity">
    <reaction evidence="10">
        <text>N-(9Z-octadecenoyl) ethanolamine + H2O = ethanolamine + (9Z)-octadecenoate</text>
        <dbReference type="Rhea" id="RHEA:45060"/>
        <dbReference type="ChEBI" id="CHEBI:15377"/>
        <dbReference type="ChEBI" id="CHEBI:30823"/>
        <dbReference type="ChEBI" id="CHEBI:57603"/>
        <dbReference type="ChEBI" id="CHEBI:71466"/>
    </reaction>
    <physiologicalReaction direction="left-to-right" evidence="10">
        <dbReference type="Rhea" id="RHEA:45061"/>
    </physiologicalReaction>
</comment>
<evidence type="ECO:0000256" key="40">
    <source>
        <dbReference type="SAM" id="Phobius"/>
    </source>
</evidence>
<name>A0A8T0BXW4_SILME</name>
<evidence type="ECO:0000313" key="42">
    <source>
        <dbReference type="EMBL" id="KAF7711919.1"/>
    </source>
</evidence>
<keyword evidence="5" id="KW-0378">Hydrolase</keyword>
<evidence type="ECO:0000256" key="17">
    <source>
        <dbReference type="ARBA" id="ARBA00051200"/>
    </source>
</evidence>
<comment type="catalytic activity">
    <reaction evidence="16">
        <text>N-(15Z-tetracosenoyl)-ethanolamine + H2O = (15Z)-tetracosenoate + ethanolamine</text>
        <dbReference type="Rhea" id="RHEA:63144"/>
        <dbReference type="ChEBI" id="CHEBI:15377"/>
        <dbReference type="ChEBI" id="CHEBI:32392"/>
        <dbReference type="ChEBI" id="CHEBI:57603"/>
        <dbReference type="ChEBI" id="CHEBI:146187"/>
    </reaction>
    <physiologicalReaction direction="left-to-right" evidence="16">
        <dbReference type="Rhea" id="RHEA:63145"/>
    </physiologicalReaction>
</comment>
<dbReference type="FunFam" id="3.90.1300.10:FF:000001">
    <property type="entry name" value="Fatty-acid amide hydrolase 1"/>
    <property type="match status" value="1"/>
</dbReference>
<evidence type="ECO:0000256" key="3">
    <source>
        <dbReference type="ARBA" id="ARBA00012112"/>
    </source>
</evidence>
<proteinExistence type="inferred from homology"/>
<keyword evidence="40" id="KW-0472">Membrane</keyword>
<comment type="catalytic activity">
    <reaction evidence="33">
        <text>(15Z)-tetracosenamide + H2O = (15Z)-tetracosenoate + NH4(+)</text>
        <dbReference type="Rhea" id="RHEA:63028"/>
        <dbReference type="ChEBI" id="CHEBI:15377"/>
        <dbReference type="ChEBI" id="CHEBI:28938"/>
        <dbReference type="ChEBI" id="CHEBI:32392"/>
        <dbReference type="ChEBI" id="CHEBI:146166"/>
    </reaction>
    <physiologicalReaction direction="left-to-right" evidence="33">
        <dbReference type="Rhea" id="RHEA:63029"/>
    </physiologicalReaction>
</comment>
<feature type="binding site" evidence="39">
    <location>
        <position position="198"/>
    </location>
    <ligand>
        <name>substrate</name>
    </ligand>
</feature>
<dbReference type="PIRSF" id="PIRSF001221">
    <property type="entry name" value="Amidase_fungi"/>
    <property type="match status" value="1"/>
</dbReference>
<evidence type="ECO:0000256" key="35">
    <source>
        <dbReference type="ARBA" id="ARBA00077111"/>
    </source>
</evidence>
<dbReference type="AlphaFoldDB" id="A0A8T0BXW4"/>
<comment type="catalytic activity">
    <reaction evidence="8">
        <text>(9Z)-octadecenoate + glycine = N-(9Z-octadecenoyl)glycine + H2O</text>
        <dbReference type="Rhea" id="RHEA:51316"/>
        <dbReference type="ChEBI" id="CHEBI:15377"/>
        <dbReference type="ChEBI" id="CHEBI:30823"/>
        <dbReference type="ChEBI" id="CHEBI:57305"/>
        <dbReference type="ChEBI" id="CHEBI:133992"/>
    </reaction>
    <physiologicalReaction direction="right-to-left" evidence="8">
        <dbReference type="Rhea" id="RHEA:51318"/>
    </physiologicalReaction>
</comment>
<comment type="caution">
    <text evidence="42">The sequence shown here is derived from an EMBL/GenBank/DDBJ whole genome shotgun (WGS) entry which is preliminary data.</text>
</comment>
<evidence type="ECO:0000256" key="9">
    <source>
        <dbReference type="ARBA" id="ARBA00047476"/>
    </source>
</evidence>
<evidence type="ECO:0000256" key="18">
    <source>
        <dbReference type="ARBA" id="ARBA00051311"/>
    </source>
</evidence>
<comment type="catalytic activity">
    <reaction evidence="29">
        <text>N-tricosanoyl-taurine + H2O = tricosanoate + taurine</text>
        <dbReference type="Rhea" id="RHEA:63164"/>
        <dbReference type="ChEBI" id="CHEBI:15377"/>
        <dbReference type="ChEBI" id="CHEBI:79007"/>
        <dbReference type="ChEBI" id="CHEBI:146197"/>
        <dbReference type="ChEBI" id="CHEBI:507393"/>
    </reaction>
    <physiologicalReaction direction="left-to-right" evidence="29">
        <dbReference type="Rhea" id="RHEA:63165"/>
    </physiologicalReaction>
</comment>
<evidence type="ECO:0000256" key="7">
    <source>
        <dbReference type="ARBA" id="ARBA00023098"/>
    </source>
</evidence>
<evidence type="ECO:0000256" key="1">
    <source>
        <dbReference type="ARBA" id="ARBA00000208"/>
    </source>
</evidence>
<feature type="active site" description="Acyl-ester intermediate" evidence="38">
    <location>
        <position position="248"/>
    </location>
</feature>
<evidence type="ECO:0000256" key="31">
    <source>
        <dbReference type="ARBA" id="ARBA00052818"/>
    </source>
</evidence>
<comment type="catalytic activity">
    <reaction evidence="23">
        <text>N-(9Z-octadecenoyl)-taurine + H2O = taurine + (9Z)-octadecenoate</text>
        <dbReference type="Rhea" id="RHEA:63148"/>
        <dbReference type="ChEBI" id="CHEBI:15377"/>
        <dbReference type="ChEBI" id="CHEBI:30823"/>
        <dbReference type="ChEBI" id="CHEBI:146191"/>
        <dbReference type="ChEBI" id="CHEBI:507393"/>
    </reaction>
    <physiologicalReaction direction="left-to-right" evidence="23">
        <dbReference type="Rhea" id="RHEA:63149"/>
    </physiologicalReaction>
</comment>
<feature type="active site" description="Charge relay system" evidence="38">
    <location>
        <position position="224"/>
    </location>
</feature>
<dbReference type="PANTHER" id="PTHR45847:SF6">
    <property type="entry name" value="FATTY ACID AMIDE HYDROLASE"/>
    <property type="match status" value="1"/>
</dbReference>
<keyword evidence="7" id="KW-0443">Lipid metabolism</keyword>
<evidence type="ECO:0000256" key="12">
    <source>
        <dbReference type="ARBA" id="ARBA00050294"/>
    </source>
</evidence>
<dbReference type="GO" id="GO:0009062">
    <property type="term" value="P:fatty acid catabolic process"/>
    <property type="evidence" value="ECO:0007669"/>
    <property type="project" value="TreeGrafter"/>
</dbReference>
<evidence type="ECO:0000256" key="15">
    <source>
        <dbReference type="ARBA" id="ARBA00050766"/>
    </source>
</evidence>
<evidence type="ECO:0000256" key="33">
    <source>
        <dbReference type="ARBA" id="ARBA00052906"/>
    </source>
</evidence>
<evidence type="ECO:0000256" key="32">
    <source>
        <dbReference type="ARBA" id="ARBA00052857"/>
    </source>
</evidence>
<comment type="catalytic activity">
    <reaction evidence="17">
        <text>(5Z,8Z,11Z,14Z)-eicosatetraenamide + H2O = (5Z,8Z,11Z,14Z)-eicosatetraenoate + NH4(+)</text>
        <dbReference type="Rhea" id="RHEA:63016"/>
        <dbReference type="ChEBI" id="CHEBI:15377"/>
        <dbReference type="ChEBI" id="CHEBI:28938"/>
        <dbReference type="ChEBI" id="CHEBI:32395"/>
        <dbReference type="ChEBI" id="CHEBI:137830"/>
    </reaction>
    <physiologicalReaction direction="left-to-right" evidence="17">
        <dbReference type="Rhea" id="RHEA:63017"/>
    </physiologicalReaction>
</comment>
<dbReference type="EMBL" id="JABFDY010000001">
    <property type="protein sequence ID" value="KAF7711919.1"/>
    <property type="molecule type" value="Genomic_DNA"/>
</dbReference>
<comment type="catalytic activity">
    <reaction evidence="13">
        <text>(11Z,14Z)-eicosadienamide + H2O = (11Z,14Z)-eicosadienoate + NH4(+)</text>
        <dbReference type="Rhea" id="RHEA:63004"/>
        <dbReference type="ChEBI" id="CHEBI:15377"/>
        <dbReference type="ChEBI" id="CHEBI:28938"/>
        <dbReference type="ChEBI" id="CHEBI:77220"/>
        <dbReference type="ChEBI" id="CHEBI:146165"/>
    </reaction>
    <physiologicalReaction direction="left-to-right" evidence="13">
        <dbReference type="Rhea" id="RHEA:63005"/>
    </physiologicalReaction>
</comment>
<gene>
    <name evidence="42" type="ORF">HF521_000930</name>
</gene>
<sequence>MRNRSEQTSGIMYYGWFSVGVAAICVAVVNGFLLKWRKGLKLRKKMQRARAKRQWELQQAEKAVLQFRTRNPGVDLSSILILSLVELRQRIREGSLRPDAVIHAYIQKALEVHRKVNCGTAVLMECLNQLEDLELRKNRPLYGIPISIKDNLDYEGYDSTCGVMTKLDNPALKDSVVVTVLKKQGAIPFIKTNIPQGLLNYECSNPIYGRTVNPCNIEKTSGGSSGGEGALIAAGGSILGLGSDIGGSIRIPSAFCGICGLKPTNNRISLQGLGSCAKGGKTALSAIGPMARDVESLALCMKALLCPDMFTLDPTVPPLPFNQEVYESSDPLRIGYYENDEYHQPSPAMSRALWKTKELLEKAGHTLIPYYPPRMFNTMQEFVLRGNVPDAGCTLLKHFEGGPVDQCLKHQVSLLRCPLFMKKIITLLLGPIYPRVAAGIQGICGVKNVAGLWKQHVEVEAYIHETLAEWRRLEMDVLLCPMLGPAYNFNYTGKLSGALSYTAPYNVLNFPAGVVPVTKVTAEDEDELKHYKGNFGDIWDRTFVKAIQGGVGLPIAVQCVAPPWQEELCLRLMREVEMVWAKKCSNPPH</sequence>
<evidence type="ECO:0000256" key="38">
    <source>
        <dbReference type="PIRSR" id="PIRSR001221-1"/>
    </source>
</evidence>
<evidence type="ECO:0000256" key="6">
    <source>
        <dbReference type="ARBA" id="ARBA00022963"/>
    </source>
</evidence>
<keyword evidence="43" id="KW-1185">Reference proteome</keyword>
<evidence type="ECO:0000256" key="27">
    <source>
        <dbReference type="ARBA" id="ARBA00052512"/>
    </source>
</evidence>
<evidence type="ECO:0000256" key="2">
    <source>
        <dbReference type="ARBA" id="ARBA00009199"/>
    </source>
</evidence>
<evidence type="ECO:0000256" key="20">
    <source>
        <dbReference type="ARBA" id="ARBA00051454"/>
    </source>
</evidence>
<evidence type="ECO:0000256" key="23">
    <source>
        <dbReference type="ARBA" id="ARBA00052289"/>
    </source>
</evidence>
<dbReference type="GO" id="GO:0017064">
    <property type="term" value="F:fatty acid amide hydrolase activity"/>
    <property type="evidence" value="ECO:0007669"/>
    <property type="project" value="UniProtKB-EC"/>
</dbReference>
<evidence type="ECO:0000256" key="21">
    <source>
        <dbReference type="ARBA" id="ARBA00051492"/>
    </source>
</evidence>
<comment type="catalytic activity">
    <reaction evidence="28">
        <text>N-(15Z-tetracosenoyl)-taurine + H2O = (15Z)-tetracosenoate + taurine</text>
        <dbReference type="Rhea" id="RHEA:63160"/>
        <dbReference type="ChEBI" id="CHEBI:15377"/>
        <dbReference type="ChEBI" id="CHEBI:32392"/>
        <dbReference type="ChEBI" id="CHEBI:146198"/>
        <dbReference type="ChEBI" id="CHEBI:507393"/>
    </reaction>
    <physiologicalReaction direction="left-to-right" evidence="28">
        <dbReference type="Rhea" id="RHEA:63161"/>
    </physiologicalReaction>
</comment>
<keyword evidence="6" id="KW-0442">Lipid degradation</keyword>
<comment type="catalytic activity">
    <reaction evidence="20">
        <text>N-octadecanoyl ethanolamine + H2O = octadecanoate + ethanolamine</text>
        <dbReference type="Rhea" id="RHEA:63124"/>
        <dbReference type="ChEBI" id="CHEBI:15377"/>
        <dbReference type="ChEBI" id="CHEBI:25629"/>
        <dbReference type="ChEBI" id="CHEBI:57603"/>
        <dbReference type="ChEBI" id="CHEBI:85299"/>
    </reaction>
    <physiologicalReaction direction="left-to-right" evidence="20">
        <dbReference type="Rhea" id="RHEA:63125"/>
    </physiologicalReaction>
</comment>
<evidence type="ECO:0000256" key="36">
    <source>
        <dbReference type="ARBA" id="ARBA00077157"/>
    </source>
</evidence>
<dbReference type="OrthoDB" id="6428749at2759"/>
<evidence type="ECO:0000256" key="11">
    <source>
        <dbReference type="ARBA" id="ARBA00048606"/>
    </source>
</evidence>
<keyword evidence="40" id="KW-0812">Transmembrane</keyword>
<dbReference type="EC" id="3.5.1.99" evidence="3"/>
<comment type="catalytic activity">
    <reaction evidence="27">
        <text>(6Z)-octadecenamide + H2O = (6Z)-octadecenoate + NH4(+)</text>
        <dbReference type="Rhea" id="RHEA:63008"/>
        <dbReference type="ChEBI" id="CHEBI:15377"/>
        <dbReference type="ChEBI" id="CHEBI:28938"/>
        <dbReference type="ChEBI" id="CHEBI:32375"/>
        <dbReference type="ChEBI" id="CHEBI:146168"/>
    </reaction>
    <physiologicalReaction direction="left-to-right" evidence="27">
        <dbReference type="Rhea" id="RHEA:63009"/>
    </physiologicalReaction>
</comment>
<dbReference type="InterPro" id="IPR023631">
    <property type="entry name" value="Amidase_dom"/>
</dbReference>
<evidence type="ECO:0000256" key="5">
    <source>
        <dbReference type="ARBA" id="ARBA00022801"/>
    </source>
</evidence>
<comment type="catalytic activity">
    <reaction evidence="14">
        <text>1-O-methyl-(5Z,8Z,11Z,14Z)-eicosatetraenoate + H2O = methanol + (5Z,8Z,11Z,14Z)-eicosatetraenoate + H(+)</text>
        <dbReference type="Rhea" id="RHEA:63052"/>
        <dbReference type="ChEBI" id="CHEBI:15377"/>
        <dbReference type="ChEBI" id="CHEBI:15378"/>
        <dbReference type="ChEBI" id="CHEBI:17790"/>
        <dbReference type="ChEBI" id="CHEBI:32395"/>
        <dbReference type="ChEBI" id="CHEBI:78033"/>
    </reaction>
    <physiologicalReaction direction="left-to-right" evidence="14">
        <dbReference type="Rhea" id="RHEA:63053"/>
    </physiologicalReaction>
</comment>
<evidence type="ECO:0000256" key="34">
    <source>
        <dbReference type="ARBA" id="ARBA00073178"/>
    </source>
</evidence>
<evidence type="ECO:0000256" key="16">
    <source>
        <dbReference type="ARBA" id="ARBA00050992"/>
    </source>
</evidence>
<comment type="catalytic activity">
    <reaction evidence="18">
        <text>(11Z)-eicosenamide + H2O = (11Z)-eicosenoate + NH4(+)</text>
        <dbReference type="Rhea" id="RHEA:63120"/>
        <dbReference type="ChEBI" id="CHEBI:15377"/>
        <dbReference type="ChEBI" id="CHEBI:28938"/>
        <dbReference type="ChEBI" id="CHEBI:32426"/>
        <dbReference type="ChEBI" id="CHEBI:146167"/>
    </reaction>
    <physiologicalReaction direction="left-to-right" evidence="18">
        <dbReference type="Rhea" id="RHEA:63121"/>
    </physiologicalReaction>
</comment>
<evidence type="ECO:0000256" key="8">
    <source>
        <dbReference type="ARBA" id="ARBA00047450"/>
    </source>
</evidence>
<dbReference type="Gene3D" id="3.90.1300.10">
    <property type="entry name" value="Amidase signature (AS) domain"/>
    <property type="match status" value="1"/>
</dbReference>
<evidence type="ECO:0000256" key="24">
    <source>
        <dbReference type="ARBA" id="ARBA00052337"/>
    </source>
</evidence>
<dbReference type="PANTHER" id="PTHR45847">
    <property type="entry name" value="FATTY ACID AMIDE HYDROLASE"/>
    <property type="match status" value="1"/>
</dbReference>
<comment type="catalytic activity">
    <reaction evidence="30">
        <text>N-(5Z,8Z,11Z,14Z)-eicosatetraenoyl-glycine + H2O = (5Z,8Z,11Z,14Z)-eicosatetraenoate + glycine</text>
        <dbReference type="Rhea" id="RHEA:64108"/>
        <dbReference type="ChEBI" id="CHEBI:15377"/>
        <dbReference type="ChEBI" id="CHEBI:32395"/>
        <dbReference type="ChEBI" id="CHEBI:57305"/>
        <dbReference type="ChEBI" id="CHEBI:59002"/>
    </reaction>
    <physiologicalReaction direction="left-to-right" evidence="30">
        <dbReference type="Rhea" id="RHEA:64109"/>
    </physiologicalReaction>
</comment>
<dbReference type="InterPro" id="IPR052096">
    <property type="entry name" value="Endocannabinoid_amidase"/>
</dbReference>
<evidence type="ECO:0000256" key="37">
    <source>
        <dbReference type="ARBA" id="ARBA00077216"/>
    </source>
</evidence>
<evidence type="ECO:0000256" key="4">
    <source>
        <dbReference type="ARBA" id="ARBA00022553"/>
    </source>
</evidence>
<evidence type="ECO:0000256" key="10">
    <source>
        <dbReference type="ARBA" id="ARBA00048052"/>
    </source>
</evidence>
<evidence type="ECO:0000256" key="14">
    <source>
        <dbReference type="ARBA" id="ARBA00050481"/>
    </source>
</evidence>
<protein>
    <recommendedName>
        <fullName evidence="34">Fatty-acid amide hydrolase 1</fullName>
        <ecNumber evidence="3">3.5.1.99</ecNumber>
    </recommendedName>
    <alternativeName>
        <fullName evidence="37">Anandamide amidohydrolase 1</fullName>
    </alternativeName>
    <alternativeName>
        <fullName evidence="35">Fatty acid ester hydrolase</fullName>
    </alternativeName>
    <alternativeName>
        <fullName evidence="36">Oleamide hydrolase 1</fullName>
    </alternativeName>
</protein>
<comment type="catalytic activity">
    <reaction evidence="26">
        <text>N-docosanoyl-ethanolamine + H2O = docosanoate + ethanolamine</text>
        <dbReference type="Rhea" id="RHEA:63128"/>
        <dbReference type="ChEBI" id="CHEBI:15377"/>
        <dbReference type="ChEBI" id="CHEBI:23858"/>
        <dbReference type="ChEBI" id="CHEBI:57603"/>
        <dbReference type="ChEBI" id="CHEBI:146186"/>
    </reaction>
    <physiologicalReaction direction="left-to-right" evidence="26">
        <dbReference type="Rhea" id="RHEA:63129"/>
    </physiologicalReaction>
</comment>
<evidence type="ECO:0000256" key="19">
    <source>
        <dbReference type="ARBA" id="ARBA00051346"/>
    </source>
</evidence>
<dbReference type="InterPro" id="IPR020556">
    <property type="entry name" value="Amidase_CS"/>
</dbReference>
<comment type="similarity">
    <text evidence="2">Belongs to the amidase family.</text>
</comment>
<evidence type="ECO:0000256" key="30">
    <source>
        <dbReference type="ARBA" id="ARBA00052709"/>
    </source>
</evidence>
<dbReference type="InterPro" id="IPR036928">
    <property type="entry name" value="AS_sf"/>
</dbReference>
<evidence type="ECO:0000256" key="39">
    <source>
        <dbReference type="PIRSR" id="PIRSR001221-2"/>
    </source>
</evidence>
<comment type="catalytic activity">
    <reaction evidence="22">
        <text>N-docosanoyl-taurine + H2O = docosanoate + taurine</text>
        <dbReference type="Rhea" id="RHEA:63156"/>
        <dbReference type="ChEBI" id="CHEBI:15377"/>
        <dbReference type="ChEBI" id="CHEBI:23858"/>
        <dbReference type="ChEBI" id="CHEBI:146196"/>
        <dbReference type="ChEBI" id="CHEBI:507393"/>
    </reaction>
    <physiologicalReaction direction="left-to-right" evidence="22">
        <dbReference type="Rhea" id="RHEA:63157"/>
    </physiologicalReaction>
</comment>
<dbReference type="GO" id="GO:0004040">
    <property type="term" value="F:amidase activity"/>
    <property type="evidence" value="ECO:0007669"/>
    <property type="project" value="TreeGrafter"/>
</dbReference>
<comment type="catalytic activity">
    <reaction evidence="24">
        <text>(9Z,12Z,15Z)-octadecatrienamide + H2O = (9Z,12Z,15Z)-octadecatrienoate + NH4(+)</text>
        <dbReference type="Rhea" id="RHEA:62976"/>
        <dbReference type="ChEBI" id="CHEBI:15377"/>
        <dbReference type="ChEBI" id="CHEBI:28938"/>
        <dbReference type="ChEBI" id="CHEBI:32387"/>
        <dbReference type="ChEBI" id="CHEBI:142684"/>
    </reaction>
    <physiologicalReaction direction="left-to-right" evidence="24">
        <dbReference type="Rhea" id="RHEA:62977"/>
    </physiologicalReaction>
</comment>
<comment type="catalytic activity">
    <reaction evidence="19">
        <text>N-(9Z-hexadecenoyl) ethanolamine + H2O = (9Z)-hexadecenoate + ethanolamine</text>
        <dbReference type="Rhea" id="RHEA:35563"/>
        <dbReference type="ChEBI" id="CHEBI:15377"/>
        <dbReference type="ChEBI" id="CHEBI:32372"/>
        <dbReference type="ChEBI" id="CHEBI:57603"/>
        <dbReference type="ChEBI" id="CHEBI:71465"/>
    </reaction>
    <physiologicalReaction direction="left-to-right" evidence="19">
        <dbReference type="Rhea" id="RHEA:35564"/>
    </physiologicalReaction>
</comment>
<comment type="catalytic activity">
    <reaction evidence="31">
        <text>(11Z,14Z,17Z)-eicosatrienamide + H2O = (11Z,14Z,17Z)-eicosatrienoate + NH4(+)</text>
        <dbReference type="Rhea" id="RHEA:63000"/>
        <dbReference type="ChEBI" id="CHEBI:15377"/>
        <dbReference type="ChEBI" id="CHEBI:28938"/>
        <dbReference type="ChEBI" id="CHEBI:77223"/>
        <dbReference type="ChEBI" id="CHEBI:146164"/>
    </reaction>
    <physiologicalReaction direction="left-to-right" evidence="31">
        <dbReference type="Rhea" id="RHEA:63001"/>
    </physiologicalReaction>
</comment>
<comment type="catalytic activity">
    <reaction evidence="12">
        <text>N-(5Z,8Z,11Z,14Z-eicosatetraenoyl)-L-serine + H2O = (5Z,8Z,11Z,14Z)-eicosatetraenoate + L-serine</text>
        <dbReference type="Rhea" id="RHEA:64116"/>
        <dbReference type="ChEBI" id="CHEBI:15377"/>
        <dbReference type="ChEBI" id="CHEBI:32395"/>
        <dbReference type="ChEBI" id="CHEBI:33384"/>
        <dbReference type="ChEBI" id="CHEBI:149697"/>
    </reaction>
    <physiologicalReaction direction="left-to-right" evidence="12">
        <dbReference type="Rhea" id="RHEA:64117"/>
    </physiologicalReaction>
</comment>
<comment type="catalytic activity">
    <reaction evidence="9">
        <text>2-(5Z,8Z,11Z,14Z-eicosatetraenoyl)-glycerol + H2O = glycerol + (5Z,8Z,11Z,14Z)-eicosatetraenoate + H(+)</text>
        <dbReference type="Rhea" id="RHEA:26132"/>
        <dbReference type="ChEBI" id="CHEBI:15377"/>
        <dbReference type="ChEBI" id="CHEBI:15378"/>
        <dbReference type="ChEBI" id="CHEBI:17754"/>
        <dbReference type="ChEBI" id="CHEBI:32395"/>
        <dbReference type="ChEBI" id="CHEBI:52392"/>
    </reaction>
    <physiologicalReaction direction="left-to-right" evidence="9">
        <dbReference type="Rhea" id="RHEA:26133"/>
    </physiologicalReaction>
</comment>
<comment type="catalytic activity">
    <reaction evidence="21">
        <text>N-tetracosanoyl-taurine + H2O = tetracosanoate + taurine</text>
        <dbReference type="Rhea" id="RHEA:63140"/>
        <dbReference type="ChEBI" id="CHEBI:15377"/>
        <dbReference type="ChEBI" id="CHEBI:31014"/>
        <dbReference type="ChEBI" id="CHEBI:132049"/>
        <dbReference type="ChEBI" id="CHEBI:507393"/>
    </reaction>
    <physiologicalReaction direction="left-to-right" evidence="21">
        <dbReference type="Rhea" id="RHEA:63141"/>
    </physiologicalReaction>
</comment>
<keyword evidence="40" id="KW-1133">Transmembrane helix</keyword>
<keyword evidence="4" id="KW-0597">Phosphoprotein</keyword>
<dbReference type="PROSITE" id="PS00571">
    <property type="entry name" value="AMIDASES"/>
    <property type="match status" value="1"/>
</dbReference>
<evidence type="ECO:0000256" key="22">
    <source>
        <dbReference type="ARBA" id="ARBA00051914"/>
    </source>
</evidence>
<dbReference type="Proteomes" id="UP000606274">
    <property type="component" value="Unassembled WGS sequence"/>
</dbReference>
<dbReference type="SUPFAM" id="SSF75304">
    <property type="entry name" value="Amidase signature (AS) enzymes"/>
    <property type="match status" value="1"/>
</dbReference>
<comment type="catalytic activity">
    <reaction evidence="32">
        <text>(8Z,11Z,14Z)-eicosatrienamide + H2O = (8Z,11Z,14Z)-eicosatrienoate + NH4(+)</text>
        <dbReference type="Rhea" id="RHEA:62996"/>
        <dbReference type="ChEBI" id="CHEBI:15377"/>
        <dbReference type="ChEBI" id="CHEBI:28938"/>
        <dbReference type="ChEBI" id="CHEBI:71589"/>
        <dbReference type="ChEBI" id="CHEBI:146163"/>
    </reaction>
    <physiologicalReaction direction="left-to-right" evidence="32">
        <dbReference type="Rhea" id="RHEA:62997"/>
    </physiologicalReaction>
</comment>
<comment type="catalytic activity">
    <reaction evidence="11">
        <text>N-(5Z,8Z,11Z,14Z-eicosatetraenoyl)-ethanolamine + H2O = ethanolamine + (5Z,8Z,11Z,14Z)-eicosatetraenoate</text>
        <dbReference type="Rhea" id="RHEA:26136"/>
        <dbReference type="ChEBI" id="CHEBI:2700"/>
        <dbReference type="ChEBI" id="CHEBI:15377"/>
        <dbReference type="ChEBI" id="CHEBI:32395"/>
        <dbReference type="ChEBI" id="CHEBI:57603"/>
        <dbReference type="EC" id="3.5.1.99"/>
    </reaction>
    <physiologicalReaction direction="left-to-right" evidence="11">
        <dbReference type="Rhea" id="RHEA:26137"/>
    </physiologicalReaction>
</comment>
<evidence type="ECO:0000256" key="28">
    <source>
        <dbReference type="ARBA" id="ARBA00052514"/>
    </source>
</evidence>
<feature type="binding site" evidence="39">
    <location>
        <position position="224"/>
    </location>
    <ligand>
        <name>substrate</name>
    </ligand>
</feature>
<evidence type="ECO:0000256" key="13">
    <source>
        <dbReference type="ARBA" id="ARBA00050403"/>
    </source>
</evidence>
<comment type="catalytic activity">
    <reaction evidence="25">
        <text>(9Z,12Z)-octadecadienamide + H2O = (9Z,12Z)-octadecadienoate + NH4(+)</text>
        <dbReference type="Rhea" id="RHEA:63020"/>
        <dbReference type="ChEBI" id="CHEBI:15377"/>
        <dbReference type="ChEBI" id="CHEBI:28938"/>
        <dbReference type="ChEBI" id="CHEBI:30245"/>
        <dbReference type="ChEBI" id="CHEBI:82984"/>
    </reaction>
    <physiologicalReaction direction="left-to-right" evidence="25">
        <dbReference type="Rhea" id="RHEA:63021"/>
    </physiologicalReaction>
</comment>
<reference evidence="42" key="1">
    <citation type="submission" date="2020-08" db="EMBL/GenBank/DDBJ databases">
        <title>Chromosome-level assembly of Southern catfish (Silurus meridionalis) provides insights into visual adaptation to the nocturnal and benthic lifestyles.</title>
        <authorList>
            <person name="Zhang Y."/>
            <person name="Wang D."/>
            <person name="Peng Z."/>
        </authorList>
    </citation>
    <scope>NUCLEOTIDE SEQUENCE</scope>
    <source>
        <strain evidence="42">SWU-2019-XX</strain>
        <tissue evidence="42">Muscle</tissue>
    </source>
</reference>
<comment type="catalytic activity">
    <reaction evidence="1">
        <text>(9Z)-octadecenamide + H2O = (9Z)-octadecenoate + NH4(+)</text>
        <dbReference type="Rhea" id="RHEA:26506"/>
        <dbReference type="ChEBI" id="CHEBI:15377"/>
        <dbReference type="ChEBI" id="CHEBI:28938"/>
        <dbReference type="ChEBI" id="CHEBI:30823"/>
        <dbReference type="ChEBI" id="CHEBI:116314"/>
        <dbReference type="EC" id="3.5.1.99"/>
    </reaction>
    <physiologicalReaction direction="left-to-right" evidence="1">
        <dbReference type="Rhea" id="RHEA:26507"/>
    </physiologicalReaction>
</comment>
<dbReference type="Pfam" id="PF01425">
    <property type="entry name" value="Amidase"/>
    <property type="match status" value="1"/>
</dbReference>
<feature type="active site" description="Charge relay system" evidence="38">
    <location>
        <position position="149"/>
    </location>
</feature>